<comment type="cofactor">
    <cofactor evidence="1">
        <name>a divalent metal cation</name>
        <dbReference type="ChEBI" id="CHEBI:60240"/>
    </cofactor>
</comment>
<feature type="domain" description="DDE Tnp4" evidence="4">
    <location>
        <begin position="225"/>
        <end position="332"/>
    </location>
</feature>
<dbReference type="Pfam" id="PF13359">
    <property type="entry name" value="DDE_Tnp_4"/>
    <property type="match status" value="1"/>
</dbReference>
<evidence type="ECO:0000259" key="4">
    <source>
        <dbReference type="Pfam" id="PF13359"/>
    </source>
</evidence>
<keyword evidence="3" id="KW-0812">Transmembrane</keyword>
<dbReference type="PANTHER" id="PTHR48471:SF1">
    <property type="entry name" value="DDE TNP4 DOMAIN-CONTAINING PROTEIN"/>
    <property type="match status" value="1"/>
</dbReference>
<evidence type="ECO:0000313" key="6">
    <source>
        <dbReference type="Proteomes" id="UP001497453"/>
    </source>
</evidence>
<dbReference type="Proteomes" id="UP001497453">
    <property type="component" value="Chromosome 7"/>
</dbReference>
<name>A0ABP1DX15_9APHY</name>
<evidence type="ECO:0000256" key="3">
    <source>
        <dbReference type="SAM" id="Phobius"/>
    </source>
</evidence>
<feature type="transmembrane region" description="Helical" evidence="3">
    <location>
        <begin position="161"/>
        <end position="181"/>
    </location>
</feature>
<evidence type="ECO:0000256" key="2">
    <source>
        <dbReference type="ARBA" id="ARBA00022723"/>
    </source>
</evidence>
<gene>
    <name evidence="5" type="ORF">GFSPODELE1_LOCUS8778</name>
</gene>
<protein>
    <recommendedName>
        <fullName evidence="4">DDE Tnp4 domain-containing protein</fullName>
    </recommendedName>
</protein>
<accession>A0ABP1DX15</accession>
<dbReference type="InterPro" id="IPR027806">
    <property type="entry name" value="HARBI1_dom"/>
</dbReference>
<keyword evidence="2" id="KW-0479">Metal-binding</keyword>
<dbReference type="EMBL" id="OZ037950">
    <property type="protein sequence ID" value="CAL1712331.1"/>
    <property type="molecule type" value="Genomic_DNA"/>
</dbReference>
<organism evidence="5 6">
    <name type="scientific">Somion occarium</name>
    <dbReference type="NCBI Taxonomy" id="3059160"/>
    <lineage>
        <taxon>Eukaryota</taxon>
        <taxon>Fungi</taxon>
        <taxon>Dikarya</taxon>
        <taxon>Basidiomycota</taxon>
        <taxon>Agaricomycotina</taxon>
        <taxon>Agaricomycetes</taxon>
        <taxon>Polyporales</taxon>
        <taxon>Cerrenaceae</taxon>
        <taxon>Somion</taxon>
    </lineage>
</organism>
<keyword evidence="3" id="KW-0472">Membrane</keyword>
<dbReference type="PANTHER" id="PTHR48471">
    <property type="entry name" value="DDE TNP4 DOMAIN-CONTAINING PROTEIN"/>
    <property type="match status" value="1"/>
</dbReference>
<proteinExistence type="predicted"/>
<sequence length="338" mass="38294">MTSNRSRRSKSAWMQNLLEDEEEEDMEDEVQQVQAVVATMLGVGAEEARLRRIQCRNEHRSYLCRPDLLPHPRGDTPWQRLHNGHKDRAYIVTMGLDVPTFELILASGFEQRWNESTIDRTDVSSSGVSRPERRSLDAAGGLGLTLHWLSSTMREITLQQVFALIPATVTCYVTFALRILLETLKSMPLAKINWPDEVKDHNEFEELSKLVLACHHLLLGAFGSIDGLNLLCQESDDIEIENATYNGWLHSHFVSSVLAFRAKGTLIASNWNCPGSWHDSRVTQPIYERLQNCTPEGYFLVADTAFPHGTKQIEGRIRVPIKQGQTLPSDEAELRKDS</sequence>
<reference evidence="6" key="1">
    <citation type="submission" date="2024-04" db="EMBL/GenBank/DDBJ databases">
        <authorList>
            <person name="Shaw F."/>
            <person name="Minotto A."/>
        </authorList>
    </citation>
    <scope>NUCLEOTIDE SEQUENCE [LARGE SCALE GENOMIC DNA]</scope>
</reference>
<keyword evidence="3" id="KW-1133">Transmembrane helix</keyword>
<evidence type="ECO:0000256" key="1">
    <source>
        <dbReference type="ARBA" id="ARBA00001968"/>
    </source>
</evidence>
<evidence type="ECO:0000313" key="5">
    <source>
        <dbReference type="EMBL" id="CAL1712331.1"/>
    </source>
</evidence>
<keyword evidence="6" id="KW-1185">Reference proteome</keyword>